<sequence length="211" mass="23759">MWTCEPENKMLTLGSPDKDYMMNNEDVGNSNSDDESAEGDGTGGSELEDSDYMQGDDDASGDDEEANEFMMNARIQRKNPAAVVAISHKVSIPEVLIHESSEENGFLDDFDPPMVDSSEEASYENDDDGEGIRRKSGFIRYDSKAVIPNFYVGMTFSGRVQFKQALIKYGLATQRHLSFSRDEKHRIRAKCSWKGCPWFIFASNKTNSDRF</sequence>
<accession>A0A3L6RWQ4</accession>
<proteinExistence type="predicted"/>
<evidence type="ECO:0000313" key="4">
    <source>
        <dbReference type="Proteomes" id="UP000275267"/>
    </source>
</evidence>
<gene>
    <name evidence="3" type="ORF">C2845_PM11G05280</name>
</gene>
<dbReference type="Proteomes" id="UP000275267">
    <property type="component" value="Unassembled WGS sequence"/>
</dbReference>
<feature type="domain" description="Transposase MuDR plant" evidence="2">
    <location>
        <begin position="151"/>
        <end position="208"/>
    </location>
</feature>
<dbReference type="InterPro" id="IPR004332">
    <property type="entry name" value="Transposase_MuDR"/>
</dbReference>
<protein>
    <recommendedName>
        <fullName evidence="2">Transposase MuDR plant domain-containing protein</fullName>
    </recommendedName>
</protein>
<dbReference type="OrthoDB" id="681844at2759"/>
<reference evidence="4" key="1">
    <citation type="journal article" date="2019" name="Nat. Commun.">
        <title>The genome of broomcorn millet.</title>
        <authorList>
            <person name="Zou C."/>
            <person name="Miki D."/>
            <person name="Li D."/>
            <person name="Tang Q."/>
            <person name="Xiao L."/>
            <person name="Rajput S."/>
            <person name="Deng P."/>
            <person name="Jia W."/>
            <person name="Huang R."/>
            <person name="Zhang M."/>
            <person name="Sun Y."/>
            <person name="Hu J."/>
            <person name="Fu X."/>
            <person name="Schnable P.S."/>
            <person name="Li F."/>
            <person name="Zhang H."/>
            <person name="Feng B."/>
            <person name="Zhu X."/>
            <person name="Liu R."/>
            <person name="Schnable J.C."/>
            <person name="Zhu J.-K."/>
            <person name="Zhang H."/>
        </authorList>
    </citation>
    <scope>NUCLEOTIDE SEQUENCE [LARGE SCALE GENOMIC DNA]</scope>
</reference>
<name>A0A3L6RWQ4_PANMI</name>
<feature type="region of interest" description="Disordered" evidence="1">
    <location>
        <begin position="1"/>
        <end position="64"/>
    </location>
</feature>
<evidence type="ECO:0000259" key="2">
    <source>
        <dbReference type="Pfam" id="PF03108"/>
    </source>
</evidence>
<feature type="compositionally biased region" description="Acidic residues" evidence="1">
    <location>
        <begin position="46"/>
        <end position="64"/>
    </location>
</feature>
<evidence type="ECO:0000313" key="3">
    <source>
        <dbReference type="EMBL" id="RLN10005.1"/>
    </source>
</evidence>
<organism evidence="3 4">
    <name type="scientific">Panicum miliaceum</name>
    <name type="common">Proso millet</name>
    <name type="synonym">Broomcorn millet</name>
    <dbReference type="NCBI Taxonomy" id="4540"/>
    <lineage>
        <taxon>Eukaryota</taxon>
        <taxon>Viridiplantae</taxon>
        <taxon>Streptophyta</taxon>
        <taxon>Embryophyta</taxon>
        <taxon>Tracheophyta</taxon>
        <taxon>Spermatophyta</taxon>
        <taxon>Magnoliopsida</taxon>
        <taxon>Liliopsida</taxon>
        <taxon>Poales</taxon>
        <taxon>Poaceae</taxon>
        <taxon>PACMAD clade</taxon>
        <taxon>Panicoideae</taxon>
        <taxon>Panicodae</taxon>
        <taxon>Paniceae</taxon>
        <taxon>Panicinae</taxon>
        <taxon>Panicum</taxon>
        <taxon>Panicum sect. Panicum</taxon>
    </lineage>
</organism>
<dbReference type="EMBL" id="PQIB02000007">
    <property type="protein sequence ID" value="RLN10005.1"/>
    <property type="molecule type" value="Genomic_DNA"/>
</dbReference>
<comment type="caution">
    <text evidence="3">The sequence shown here is derived from an EMBL/GenBank/DDBJ whole genome shotgun (WGS) entry which is preliminary data.</text>
</comment>
<keyword evidence="4" id="KW-1185">Reference proteome</keyword>
<dbReference type="AlphaFoldDB" id="A0A3L6RWQ4"/>
<evidence type="ECO:0000256" key="1">
    <source>
        <dbReference type="SAM" id="MobiDB-lite"/>
    </source>
</evidence>
<dbReference type="Pfam" id="PF03108">
    <property type="entry name" value="DBD_Tnp_Mut"/>
    <property type="match status" value="1"/>
</dbReference>